<evidence type="ECO:0000313" key="2">
    <source>
        <dbReference type="EMBL" id="TCL56832.1"/>
    </source>
</evidence>
<accession>A0A4V2QBL5</accession>
<evidence type="ECO:0000256" key="1">
    <source>
        <dbReference type="SAM" id="Phobius"/>
    </source>
</evidence>
<gene>
    <name evidence="2" type="ORF">EDD76_1103</name>
</gene>
<keyword evidence="1" id="KW-0472">Membrane</keyword>
<dbReference type="RefSeq" id="WP_031391441.1">
    <property type="nucleotide sequence ID" value="NZ_JPNB01000002.1"/>
</dbReference>
<keyword evidence="1" id="KW-0812">Transmembrane</keyword>
<evidence type="ECO:0000313" key="3">
    <source>
        <dbReference type="Proteomes" id="UP000295718"/>
    </source>
</evidence>
<feature type="transmembrane region" description="Helical" evidence="1">
    <location>
        <begin position="180"/>
        <end position="200"/>
    </location>
</feature>
<protein>
    <submittedName>
        <fullName evidence="2">Uncharacterized protein</fullName>
    </submittedName>
</protein>
<dbReference type="EMBL" id="SLUO01000010">
    <property type="protein sequence ID" value="TCL56832.1"/>
    <property type="molecule type" value="Genomic_DNA"/>
</dbReference>
<organism evidence="2 3">
    <name type="scientific">Kineothrix alysoides</name>
    <dbReference type="NCBI Taxonomy" id="1469948"/>
    <lineage>
        <taxon>Bacteria</taxon>
        <taxon>Bacillati</taxon>
        <taxon>Bacillota</taxon>
        <taxon>Clostridia</taxon>
        <taxon>Lachnospirales</taxon>
        <taxon>Lachnospiraceae</taxon>
        <taxon>Kineothrix</taxon>
    </lineage>
</organism>
<dbReference type="AlphaFoldDB" id="A0A4V2QBL5"/>
<dbReference type="STRING" id="1469948.GCA_000732725_02773"/>
<sequence>MKVPEIVKRIGKIDGKRKIYIEDYVLSYLERFKIEETEGNERIVLYGKRERNSCEETYIIYGAEKRDMRGNAEKESFFSECEEVGCLNTDMWKHTEGMCEGILIGDGNGGQPIEGYYIFYEKEPVMGKYLGLTYEEEVKRVPYARQSGKKEEEEKAASSQAELVALSQTEVLPESPVYDIIRAVVICIFIIICAMAITTVNNFEKMEEFKEAAVEMNEALEEP</sequence>
<reference evidence="2 3" key="1">
    <citation type="submission" date="2019-03" db="EMBL/GenBank/DDBJ databases">
        <title>Genomic Encyclopedia of Type Strains, Phase IV (KMG-IV): sequencing the most valuable type-strain genomes for metagenomic binning, comparative biology and taxonomic classification.</title>
        <authorList>
            <person name="Goeker M."/>
        </authorList>
    </citation>
    <scope>NUCLEOTIDE SEQUENCE [LARGE SCALE GENOMIC DNA]</scope>
    <source>
        <strain evidence="2 3">DSM 100556</strain>
    </source>
</reference>
<dbReference type="OrthoDB" id="3292458at2"/>
<dbReference type="Proteomes" id="UP000295718">
    <property type="component" value="Unassembled WGS sequence"/>
</dbReference>
<name>A0A4V2QBL5_9FIRM</name>
<keyword evidence="3" id="KW-1185">Reference proteome</keyword>
<keyword evidence="1" id="KW-1133">Transmembrane helix</keyword>
<comment type="caution">
    <text evidence="2">The sequence shown here is derived from an EMBL/GenBank/DDBJ whole genome shotgun (WGS) entry which is preliminary data.</text>
</comment>
<proteinExistence type="predicted"/>